<dbReference type="AlphaFoldDB" id="A0A1N7N310"/>
<evidence type="ECO:0000256" key="2">
    <source>
        <dbReference type="SAM" id="SignalP"/>
    </source>
</evidence>
<evidence type="ECO:0000313" key="4">
    <source>
        <dbReference type="Proteomes" id="UP000186098"/>
    </source>
</evidence>
<keyword evidence="2" id="KW-0732">Signal</keyword>
<feature type="region of interest" description="Disordered" evidence="1">
    <location>
        <begin position="28"/>
        <end position="49"/>
    </location>
</feature>
<evidence type="ECO:0000256" key="1">
    <source>
        <dbReference type="SAM" id="MobiDB-lite"/>
    </source>
</evidence>
<dbReference type="Proteomes" id="UP000186098">
    <property type="component" value="Unassembled WGS sequence"/>
</dbReference>
<accession>A0A1N7N310</accession>
<feature type="compositionally biased region" description="Low complexity" evidence="1">
    <location>
        <begin position="28"/>
        <end position="47"/>
    </location>
</feature>
<sequence>MAQTLKTLAVTFAFVAGVASGALAQQAQGQPQNGAVPATNAAGAPPALGLPPAGPVATNFVFAIAPIVAAGAVVAAAGAGGTTGTTGTTSTTSTTNP</sequence>
<dbReference type="RefSeq" id="WP_076367902.1">
    <property type="nucleotide sequence ID" value="NZ_FTOM01000015.1"/>
</dbReference>
<dbReference type="EMBL" id="FTOM01000015">
    <property type="protein sequence ID" value="SIS92668.1"/>
    <property type="molecule type" value="Genomic_DNA"/>
</dbReference>
<reference evidence="4" key="1">
    <citation type="submission" date="2017-01" db="EMBL/GenBank/DDBJ databases">
        <authorList>
            <person name="Varghese N."/>
            <person name="Submissions S."/>
        </authorList>
    </citation>
    <scope>NUCLEOTIDE SEQUENCE [LARGE SCALE GENOMIC DNA]</scope>
    <source>
        <strain evidence="4">DSM 18714</strain>
    </source>
</reference>
<name>A0A1N7N310_9RHOB</name>
<organism evidence="3 4">
    <name type="scientific">Phaeovulum vinaykumarii</name>
    <dbReference type="NCBI Taxonomy" id="407234"/>
    <lineage>
        <taxon>Bacteria</taxon>
        <taxon>Pseudomonadati</taxon>
        <taxon>Pseudomonadota</taxon>
        <taxon>Alphaproteobacteria</taxon>
        <taxon>Rhodobacterales</taxon>
        <taxon>Paracoccaceae</taxon>
        <taxon>Phaeovulum</taxon>
    </lineage>
</organism>
<proteinExistence type="predicted"/>
<keyword evidence="4" id="KW-1185">Reference proteome</keyword>
<gene>
    <name evidence="3" type="ORF">SAMN05421795_1151</name>
</gene>
<feature type="chain" id="PRO_5012681536" evidence="2">
    <location>
        <begin position="25"/>
        <end position="97"/>
    </location>
</feature>
<evidence type="ECO:0000313" key="3">
    <source>
        <dbReference type="EMBL" id="SIS92668.1"/>
    </source>
</evidence>
<protein>
    <submittedName>
        <fullName evidence="3">Uncharacterized protein</fullName>
    </submittedName>
</protein>
<feature type="signal peptide" evidence="2">
    <location>
        <begin position="1"/>
        <end position="24"/>
    </location>
</feature>